<evidence type="ECO:0000256" key="1">
    <source>
        <dbReference type="SAM" id="SignalP"/>
    </source>
</evidence>
<gene>
    <name evidence="2" type="ORF">H9L14_08640</name>
</gene>
<keyword evidence="3" id="KW-1185">Reference proteome</keyword>
<evidence type="ECO:0000313" key="2">
    <source>
        <dbReference type="EMBL" id="QNP44826.1"/>
    </source>
</evidence>
<organism evidence="2 3">
    <name type="scientific">Sphingomonas sediminicola</name>
    <dbReference type="NCBI Taxonomy" id="386874"/>
    <lineage>
        <taxon>Bacteria</taxon>
        <taxon>Pseudomonadati</taxon>
        <taxon>Pseudomonadota</taxon>
        <taxon>Alphaproteobacteria</taxon>
        <taxon>Sphingomonadales</taxon>
        <taxon>Sphingomonadaceae</taxon>
        <taxon>Sphingomonas</taxon>
    </lineage>
</organism>
<sequence>MKYLVLLGLMASFAPGAPAFAAEPAAPLLGTWTLDLEHSQIPPDQRPKSVNITYSDVGGGKWNSKVDVIGSGSGEIHATGTYPLDGSPAPSTGYNNVDTVAAKVPAPNVLVMAFYKEGMPRTTRIYTVSGDGKTMSETIVWLNINGKPEITTNQFNRVP</sequence>
<proteinExistence type="predicted"/>
<feature type="chain" id="PRO_5046247878" evidence="1">
    <location>
        <begin position="22"/>
        <end position="159"/>
    </location>
</feature>
<dbReference type="RefSeq" id="WP_187707784.1">
    <property type="nucleotide sequence ID" value="NZ_CP060782.1"/>
</dbReference>
<accession>A0ABX6T4M2</accession>
<keyword evidence="1" id="KW-0732">Signal</keyword>
<protein>
    <submittedName>
        <fullName evidence="2">Uncharacterized protein</fullName>
    </submittedName>
</protein>
<dbReference type="Proteomes" id="UP000516105">
    <property type="component" value="Chromosome"/>
</dbReference>
<evidence type="ECO:0000313" key="3">
    <source>
        <dbReference type="Proteomes" id="UP000516105"/>
    </source>
</evidence>
<name>A0ABX6T4M2_9SPHN</name>
<feature type="signal peptide" evidence="1">
    <location>
        <begin position="1"/>
        <end position="21"/>
    </location>
</feature>
<dbReference type="EMBL" id="CP060782">
    <property type="protein sequence ID" value="QNP44826.1"/>
    <property type="molecule type" value="Genomic_DNA"/>
</dbReference>
<reference evidence="2 3" key="1">
    <citation type="submission" date="2020-08" db="EMBL/GenBank/DDBJ databases">
        <title>Genome sequence of Sphingomonas sediminicola KACC 15039T.</title>
        <authorList>
            <person name="Hyun D.-W."/>
            <person name="Bae J.-W."/>
        </authorList>
    </citation>
    <scope>NUCLEOTIDE SEQUENCE [LARGE SCALE GENOMIC DNA]</scope>
    <source>
        <strain evidence="2 3">KACC 15039</strain>
    </source>
</reference>